<name>A0A3N0GKF7_9ACTN</name>
<keyword evidence="2" id="KW-1185">Reference proteome</keyword>
<sequence length="226" mass="24060">MSVRKRVGAALAPKVTNLAPGLTSSFVHQALDKAITGVGPLPSAASAADKQLHEQDGDVERAIHEVIENHVRYAGAQGFVTNIGGLVTLAVTVPVNLSGLALIQCRMVAGIAHLRGYELSDPRTRDAILACLLGEERILRMVKQRTLPGTPMEIAAAAVHDPALDRLLGTEVAAELVTRATGKRLAATVGRRIPVVGGVVGASTDAFVTWKIGRYVDREFLPRKRR</sequence>
<protein>
    <recommendedName>
        <fullName evidence="3">EcsC family protein</fullName>
    </recommendedName>
</protein>
<evidence type="ECO:0008006" key="3">
    <source>
        <dbReference type="Google" id="ProtNLM"/>
    </source>
</evidence>
<dbReference type="OrthoDB" id="1425703at2"/>
<evidence type="ECO:0000313" key="1">
    <source>
        <dbReference type="EMBL" id="RNM12696.1"/>
    </source>
</evidence>
<organism evidence="1 2">
    <name type="scientific">Nocardioides pocheonensis</name>
    <dbReference type="NCBI Taxonomy" id="661485"/>
    <lineage>
        <taxon>Bacteria</taxon>
        <taxon>Bacillati</taxon>
        <taxon>Actinomycetota</taxon>
        <taxon>Actinomycetes</taxon>
        <taxon>Propionibacteriales</taxon>
        <taxon>Nocardioidaceae</taxon>
        <taxon>Nocardioides</taxon>
    </lineage>
</organism>
<accession>A0A3N0GKF7</accession>
<proteinExistence type="predicted"/>
<dbReference type="Proteomes" id="UP000279994">
    <property type="component" value="Unassembled WGS sequence"/>
</dbReference>
<reference evidence="1 2" key="1">
    <citation type="submission" date="2018-11" db="EMBL/GenBank/DDBJ databases">
        <authorList>
            <person name="Li F."/>
        </authorList>
    </citation>
    <scope>NUCLEOTIDE SEQUENCE [LARGE SCALE GENOMIC DNA]</scope>
    <source>
        <strain evidence="1 2">Gsoil 818</strain>
    </source>
</reference>
<dbReference type="RefSeq" id="WP_123224459.1">
    <property type="nucleotide sequence ID" value="NZ_RJSF01000044.1"/>
</dbReference>
<dbReference type="Pfam" id="PF12787">
    <property type="entry name" value="EcsC"/>
    <property type="match status" value="1"/>
</dbReference>
<comment type="caution">
    <text evidence="1">The sequence shown here is derived from an EMBL/GenBank/DDBJ whole genome shotgun (WGS) entry which is preliminary data.</text>
</comment>
<dbReference type="EMBL" id="RJSF01000044">
    <property type="protein sequence ID" value="RNM12696.1"/>
    <property type="molecule type" value="Genomic_DNA"/>
</dbReference>
<dbReference type="InterPro" id="IPR024787">
    <property type="entry name" value="EcsC"/>
</dbReference>
<dbReference type="AlphaFoldDB" id="A0A3N0GKF7"/>
<gene>
    <name evidence="1" type="ORF">EFL26_19045</name>
</gene>
<evidence type="ECO:0000313" key="2">
    <source>
        <dbReference type="Proteomes" id="UP000279994"/>
    </source>
</evidence>